<gene>
    <name evidence="2" type="ORF">FTUN_2220</name>
</gene>
<reference evidence="3" key="1">
    <citation type="submission" date="2020-05" db="EMBL/GenBank/DDBJ databases">
        <title>Frigoriglobus tundricola gen. nov., sp. nov., a psychrotolerant cellulolytic planctomycete of the family Gemmataceae with two divergent copies of 16S rRNA gene.</title>
        <authorList>
            <person name="Kulichevskaya I.S."/>
            <person name="Ivanova A.A."/>
            <person name="Naumoff D.G."/>
            <person name="Beletsky A.V."/>
            <person name="Rijpstra W.I.C."/>
            <person name="Sinninghe Damste J.S."/>
            <person name="Mardanov A.V."/>
            <person name="Ravin N.V."/>
            <person name="Dedysh S.N."/>
        </authorList>
    </citation>
    <scope>NUCLEOTIDE SEQUENCE [LARGE SCALE GENOMIC DNA]</scope>
    <source>
        <strain evidence="3">PL17</strain>
    </source>
</reference>
<feature type="transmembrane region" description="Helical" evidence="1">
    <location>
        <begin position="46"/>
        <end position="66"/>
    </location>
</feature>
<evidence type="ECO:0000313" key="3">
    <source>
        <dbReference type="Proteomes" id="UP000503447"/>
    </source>
</evidence>
<keyword evidence="1" id="KW-1133">Transmembrane helix</keyword>
<evidence type="ECO:0000313" key="2">
    <source>
        <dbReference type="EMBL" id="QJW94698.1"/>
    </source>
</evidence>
<name>A0A6M5YL40_9BACT</name>
<dbReference type="Proteomes" id="UP000503447">
    <property type="component" value="Chromosome"/>
</dbReference>
<keyword evidence="3" id="KW-1185">Reference proteome</keyword>
<evidence type="ECO:0000256" key="1">
    <source>
        <dbReference type="SAM" id="Phobius"/>
    </source>
</evidence>
<dbReference type="AlphaFoldDB" id="A0A6M5YL40"/>
<feature type="transmembrane region" description="Helical" evidence="1">
    <location>
        <begin position="7"/>
        <end position="26"/>
    </location>
</feature>
<keyword evidence="1" id="KW-0472">Membrane</keyword>
<organism evidence="2 3">
    <name type="scientific">Frigoriglobus tundricola</name>
    <dbReference type="NCBI Taxonomy" id="2774151"/>
    <lineage>
        <taxon>Bacteria</taxon>
        <taxon>Pseudomonadati</taxon>
        <taxon>Planctomycetota</taxon>
        <taxon>Planctomycetia</taxon>
        <taxon>Gemmatales</taxon>
        <taxon>Gemmataceae</taxon>
        <taxon>Frigoriglobus</taxon>
    </lineage>
</organism>
<keyword evidence="1" id="KW-0812">Transmembrane</keyword>
<dbReference type="KEGG" id="ftj:FTUN_2220"/>
<dbReference type="RefSeq" id="WP_171470637.1">
    <property type="nucleotide sequence ID" value="NZ_CP053452.2"/>
</dbReference>
<dbReference type="EMBL" id="CP053452">
    <property type="protein sequence ID" value="QJW94698.1"/>
    <property type="molecule type" value="Genomic_DNA"/>
</dbReference>
<sequence>MTWKETTALVIIAAFLILVGYDLIAYARGGNPATLSRVSLDTANTYRGFVMVVCLAVGVLLGHLFVPQHE</sequence>
<protein>
    <submittedName>
        <fullName evidence="2">Uncharacterized protein</fullName>
    </submittedName>
</protein>
<accession>A0A6M5YL40</accession>
<proteinExistence type="predicted"/>